<keyword evidence="6" id="KW-1185">Reference proteome</keyword>
<dbReference type="InterPro" id="IPR023753">
    <property type="entry name" value="FAD/NAD-binding_dom"/>
</dbReference>
<evidence type="ECO:0000256" key="1">
    <source>
        <dbReference type="ARBA" id="ARBA00022630"/>
    </source>
</evidence>
<dbReference type="OrthoDB" id="2915840at2759"/>
<dbReference type="Proteomes" id="UP000256964">
    <property type="component" value="Unassembled WGS sequence"/>
</dbReference>
<organism evidence="5 6">
    <name type="scientific">Lentinus brumalis</name>
    <dbReference type="NCBI Taxonomy" id="2498619"/>
    <lineage>
        <taxon>Eukaryota</taxon>
        <taxon>Fungi</taxon>
        <taxon>Dikarya</taxon>
        <taxon>Basidiomycota</taxon>
        <taxon>Agaricomycotina</taxon>
        <taxon>Agaricomycetes</taxon>
        <taxon>Polyporales</taxon>
        <taxon>Polyporaceae</taxon>
        <taxon>Lentinus</taxon>
    </lineage>
</organism>
<dbReference type="EMBL" id="KZ857382">
    <property type="protein sequence ID" value="RDX55362.1"/>
    <property type="molecule type" value="Genomic_DNA"/>
</dbReference>
<keyword evidence="3" id="KW-0560">Oxidoreductase</keyword>
<evidence type="ECO:0000313" key="6">
    <source>
        <dbReference type="Proteomes" id="UP000256964"/>
    </source>
</evidence>
<evidence type="ECO:0000313" key="5">
    <source>
        <dbReference type="EMBL" id="RDX55362.1"/>
    </source>
</evidence>
<dbReference type="GO" id="GO:0016491">
    <property type="term" value="F:oxidoreductase activity"/>
    <property type="evidence" value="ECO:0007669"/>
    <property type="project" value="UniProtKB-KW"/>
</dbReference>
<dbReference type="InterPro" id="IPR036188">
    <property type="entry name" value="FAD/NAD-bd_sf"/>
</dbReference>
<dbReference type="SUPFAM" id="SSF51905">
    <property type="entry name" value="FAD/NAD(P)-binding domain"/>
    <property type="match status" value="2"/>
</dbReference>
<protein>
    <submittedName>
        <fullName evidence="5">FAD/NAD-P-binding domain-containing protein</fullName>
    </submittedName>
</protein>
<dbReference type="AlphaFoldDB" id="A0A371DS51"/>
<accession>A0A371DS51</accession>
<dbReference type="STRING" id="139420.A0A371DS51"/>
<keyword evidence="1" id="KW-0285">Flavoprotein</keyword>
<dbReference type="GO" id="GO:0050660">
    <property type="term" value="F:flavin adenine dinucleotide binding"/>
    <property type="evidence" value="ECO:0007669"/>
    <property type="project" value="InterPro"/>
</dbReference>
<keyword evidence="2" id="KW-0274">FAD</keyword>
<reference evidence="5 6" key="1">
    <citation type="journal article" date="2018" name="Biotechnol. Biofuels">
        <title>Integrative visual omics of the white-rot fungus Polyporus brumalis exposes the biotechnological potential of its oxidative enzymes for delignifying raw plant biomass.</title>
        <authorList>
            <person name="Miyauchi S."/>
            <person name="Rancon A."/>
            <person name="Drula E."/>
            <person name="Hage H."/>
            <person name="Chaduli D."/>
            <person name="Favel A."/>
            <person name="Grisel S."/>
            <person name="Henrissat B."/>
            <person name="Herpoel-Gimbert I."/>
            <person name="Ruiz-Duenas F.J."/>
            <person name="Chevret D."/>
            <person name="Hainaut M."/>
            <person name="Lin J."/>
            <person name="Wang M."/>
            <person name="Pangilinan J."/>
            <person name="Lipzen A."/>
            <person name="Lesage-Meessen L."/>
            <person name="Navarro D."/>
            <person name="Riley R."/>
            <person name="Grigoriev I.V."/>
            <person name="Zhou S."/>
            <person name="Raouche S."/>
            <person name="Rosso M.N."/>
        </authorList>
    </citation>
    <scope>NUCLEOTIDE SEQUENCE [LARGE SCALE GENOMIC DNA]</scope>
    <source>
        <strain evidence="5 6">BRFM 1820</strain>
    </source>
</reference>
<gene>
    <name evidence="5" type="ORF">OH76DRAFT_733496</name>
</gene>
<dbReference type="Pfam" id="PF07992">
    <property type="entry name" value="Pyr_redox_2"/>
    <property type="match status" value="1"/>
</dbReference>
<proteinExistence type="predicted"/>
<dbReference type="PANTHER" id="PTHR23023">
    <property type="entry name" value="DIMETHYLANILINE MONOOXYGENASE"/>
    <property type="match status" value="1"/>
</dbReference>
<evidence type="ECO:0000259" key="4">
    <source>
        <dbReference type="Pfam" id="PF07992"/>
    </source>
</evidence>
<dbReference type="GO" id="GO:0050661">
    <property type="term" value="F:NADP binding"/>
    <property type="evidence" value="ECO:0007669"/>
    <property type="project" value="InterPro"/>
</dbReference>
<dbReference type="Gene3D" id="3.50.50.60">
    <property type="entry name" value="FAD/NAD(P)-binding domain"/>
    <property type="match status" value="1"/>
</dbReference>
<name>A0A371DS51_9APHY</name>
<evidence type="ECO:0000256" key="3">
    <source>
        <dbReference type="ARBA" id="ARBA00023002"/>
    </source>
</evidence>
<dbReference type="InterPro" id="IPR050346">
    <property type="entry name" value="FMO-like"/>
</dbReference>
<dbReference type="InterPro" id="IPR000960">
    <property type="entry name" value="Flavin_mOase"/>
</dbReference>
<sequence>MSSIRDESVAVIGAGIAGLVTAHVLLRDGFTAVQVLTRDSEPGGTWTADRTYPGLHLNNVHGEYRVSPLDMPPIAAEDGRLSGEDIHNYVHAFATRYLKGKIQYETEVCDIRRHPSGSGWRVEVRDVKTGTREERTYARVVLCTGGCSTAHIPAGLGSEAAASAGFAGIVFHSADFGARMGDLLEAVPVEAKDPEMAPIVVVGGGKSAQDICAYLANEGRKVTIVCPDFDAFTAGPKPLPAFIRKSRLLALFSPHIHLRTSLERFLHTTWLGKKIVDFMWHGLVDSSFKAASIPADSPLRNTVSPYWHIRVNDEGIPQSNGFHALAVAGKIDLASPARLAAYGKDGRSVILDDGRSLPASAVVLCTGYTSSWSAMFNEDTMEQLGLAPRLVEPSELESYRWDYTTLADAPPLHPDAARWASTLYRGMVPAEFIDNRDFAVNGAVVSPNYGYTTEIAAHWISSYFLGDDMRLPLGPEDALYETARHAAWLRQRYPQIPTALNGSHTSDLAFWSWPQHADDLLEDMGLPVMRSGGNALTWPFKIVDLSEIKNLKEERDARRAQSSAHI</sequence>
<dbReference type="PRINTS" id="PR00370">
    <property type="entry name" value="FMOXYGENASE"/>
</dbReference>
<feature type="domain" description="FAD/NAD(P)-binding" evidence="4">
    <location>
        <begin position="8"/>
        <end position="225"/>
    </location>
</feature>
<evidence type="ECO:0000256" key="2">
    <source>
        <dbReference type="ARBA" id="ARBA00022827"/>
    </source>
</evidence>